<dbReference type="CDD" id="cd06529">
    <property type="entry name" value="S24_LexA-like"/>
    <property type="match status" value="1"/>
</dbReference>
<dbReference type="InterPro" id="IPR010982">
    <property type="entry name" value="Lambda_DNA-bd_dom_sf"/>
</dbReference>
<dbReference type="InterPro" id="IPR036286">
    <property type="entry name" value="LexA/Signal_pep-like_sf"/>
</dbReference>
<dbReference type="EMBL" id="RYZH01000034">
    <property type="protein sequence ID" value="RUL86098.1"/>
    <property type="molecule type" value="Genomic_DNA"/>
</dbReference>
<dbReference type="Pfam" id="PF00717">
    <property type="entry name" value="Peptidase_S24"/>
    <property type="match status" value="1"/>
</dbReference>
<name>A0A432MGS4_9BACT</name>
<dbReference type="RefSeq" id="WP_126726645.1">
    <property type="nucleotide sequence ID" value="NZ_RYZH01000034.1"/>
</dbReference>
<dbReference type="Gene3D" id="2.10.109.10">
    <property type="entry name" value="Umud Fragment, subunit A"/>
    <property type="match status" value="1"/>
</dbReference>
<dbReference type="CDD" id="cd00093">
    <property type="entry name" value="HTH_XRE"/>
    <property type="match status" value="1"/>
</dbReference>
<dbReference type="Proteomes" id="UP000280296">
    <property type="component" value="Unassembled WGS sequence"/>
</dbReference>
<reference evidence="3 4" key="1">
    <citation type="submission" date="2018-12" db="EMBL/GenBank/DDBJ databases">
        <authorList>
            <person name="Toschakov S.V."/>
        </authorList>
    </citation>
    <scope>NUCLEOTIDE SEQUENCE [LARGE SCALE GENOMIC DNA]</scope>
    <source>
        <strain evidence="3 4">GM2012</strain>
    </source>
</reference>
<dbReference type="SUPFAM" id="SSF51306">
    <property type="entry name" value="LexA/Signal peptidase"/>
    <property type="match status" value="1"/>
</dbReference>
<dbReference type="GO" id="GO:0003677">
    <property type="term" value="F:DNA binding"/>
    <property type="evidence" value="ECO:0007669"/>
    <property type="project" value="InterPro"/>
</dbReference>
<dbReference type="InterPro" id="IPR015927">
    <property type="entry name" value="Peptidase_S24_S26A/B/C"/>
</dbReference>
<dbReference type="InterPro" id="IPR039418">
    <property type="entry name" value="LexA-like"/>
</dbReference>
<feature type="region of interest" description="Disordered" evidence="1">
    <location>
        <begin position="242"/>
        <end position="262"/>
    </location>
</feature>
<comment type="caution">
    <text evidence="3">The sequence shown here is derived from an EMBL/GenBank/DDBJ whole genome shotgun (WGS) entry which is preliminary data.</text>
</comment>
<dbReference type="OrthoDB" id="256139at2"/>
<evidence type="ECO:0000313" key="4">
    <source>
        <dbReference type="Proteomes" id="UP000280296"/>
    </source>
</evidence>
<evidence type="ECO:0000313" key="3">
    <source>
        <dbReference type="EMBL" id="RUL86098.1"/>
    </source>
</evidence>
<evidence type="ECO:0000259" key="2">
    <source>
        <dbReference type="Pfam" id="PF00717"/>
    </source>
</evidence>
<reference evidence="3 4" key="2">
    <citation type="submission" date="2019-01" db="EMBL/GenBank/DDBJ databases">
        <title>Tautonia sociabilis, a novel thermotolerant planctomycete of Isosphaeraceae family, isolated from a 4000 m deep subterranean habitat.</title>
        <authorList>
            <person name="Kovaleva O.L."/>
            <person name="Elcheninov A.G."/>
            <person name="Van Heerden E."/>
            <person name="Toshchakov S.V."/>
            <person name="Novikov A."/>
            <person name="Bonch-Osmolovskaya E.A."/>
            <person name="Kublanov I.V."/>
        </authorList>
    </citation>
    <scope>NUCLEOTIDE SEQUENCE [LARGE SCALE GENOMIC DNA]</scope>
    <source>
        <strain evidence="3 4">GM2012</strain>
    </source>
</reference>
<dbReference type="SUPFAM" id="SSF47413">
    <property type="entry name" value="lambda repressor-like DNA-binding domains"/>
    <property type="match status" value="1"/>
</dbReference>
<dbReference type="Gene3D" id="1.10.260.40">
    <property type="entry name" value="lambda repressor-like DNA-binding domains"/>
    <property type="match status" value="1"/>
</dbReference>
<keyword evidence="4" id="KW-1185">Reference proteome</keyword>
<feature type="domain" description="Peptidase S24/S26A/S26B/S26C" evidence="2">
    <location>
        <begin position="151"/>
        <end position="251"/>
    </location>
</feature>
<gene>
    <name evidence="3" type="ORF">TsocGM_16910</name>
</gene>
<protein>
    <submittedName>
        <fullName evidence="3">LexA family transcriptional regulator</fullName>
    </submittedName>
</protein>
<dbReference type="AlphaFoldDB" id="A0A432MGS4"/>
<sequence>MARCKSSPEVVRAKCELANRLREIRTEQYGERGGPELARRLNLPIRTWYNYETGVTVPSEVLLRFIELTDVEPGWLLHGQGPRYRRRRPSPAVEVGEYLPGSVGDLLRRALAMLETNQDGDDEVFPQILPPRPEGDGLLADEVVVRVEDAGGGPDAAETVLSLPMKRYWIASHRRFRAYRIRDEAMAPLIEDGAVVGVAERPEAAEALNGSLVAARIGGRLVVRWLQLAGRVALLRAEDPAAEPEVMPIDEEEEGESASADSGQLRRVLWIYSPHGEAPAKPTVS</sequence>
<dbReference type="InterPro" id="IPR001387">
    <property type="entry name" value="Cro/C1-type_HTH"/>
</dbReference>
<organism evidence="3 4">
    <name type="scientific">Tautonia sociabilis</name>
    <dbReference type="NCBI Taxonomy" id="2080755"/>
    <lineage>
        <taxon>Bacteria</taxon>
        <taxon>Pseudomonadati</taxon>
        <taxon>Planctomycetota</taxon>
        <taxon>Planctomycetia</taxon>
        <taxon>Isosphaerales</taxon>
        <taxon>Isosphaeraceae</taxon>
        <taxon>Tautonia</taxon>
    </lineage>
</organism>
<evidence type="ECO:0000256" key="1">
    <source>
        <dbReference type="SAM" id="MobiDB-lite"/>
    </source>
</evidence>
<accession>A0A432MGS4</accession>
<proteinExistence type="predicted"/>